<organism evidence="1 2">
    <name type="scientific">Halocaridina rubra</name>
    <name type="common">Hawaiian red shrimp</name>
    <dbReference type="NCBI Taxonomy" id="373956"/>
    <lineage>
        <taxon>Eukaryota</taxon>
        <taxon>Metazoa</taxon>
        <taxon>Ecdysozoa</taxon>
        <taxon>Arthropoda</taxon>
        <taxon>Crustacea</taxon>
        <taxon>Multicrustacea</taxon>
        <taxon>Malacostraca</taxon>
        <taxon>Eumalacostraca</taxon>
        <taxon>Eucarida</taxon>
        <taxon>Decapoda</taxon>
        <taxon>Pleocyemata</taxon>
        <taxon>Caridea</taxon>
        <taxon>Atyoidea</taxon>
        <taxon>Atyidae</taxon>
        <taxon>Halocaridina</taxon>
    </lineage>
</organism>
<evidence type="ECO:0008006" key="3">
    <source>
        <dbReference type="Google" id="ProtNLM"/>
    </source>
</evidence>
<name>A0AAN8XMQ1_HALRR</name>
<accession>A0AAN8XMQ1</accession>
<dbReference type="SUPFAM" id="SSF56801">
    <property type="entry name" value="Acetyl-CoA synthetase-like"/>
    <property type="match status" value="1"/>
</dbReference>
<dbReference type="GO" id="GO:0030729">
    <property type="term" value="F:acetoacetate-CoA ligase activity"/>
    <property type="evidence" value="ECO:0007669"/>
    <property type="project" value="TreeGrafter"/>
</dbReference>
<dbReference type="PANTHER" id="PTHR42921:SF1">
    <property type="entry name" value="ACETOACETYL-COA SYNTHETASE"/>
    <property type="match status" value="1"/>
</dbReference>
<dbReference type="EMBL" id="JAXCGZ010002078">
    <property type="protein sequence ID" value="KAK7084468.1"/>
    <property type="molecule type" value="Genomic_DNA"/>
</dbReference>
<dbReference type="Gene3D" id="3.40.50.12780">
    <property type="entry name" value="N-terminal domain of ligase-like"/>
    <property type="match status" value="1"/>
</dbReference>
<sequence>MLSTFSGITVMGTGAKWLAVLEERGVKPRQTHDLSTLRAVLSTGSPLAEHSFRYVYNDIKEDVLLGSISGGTDIISCFMGSNPSLPVYEGEIQSRNLGMAVEAWREDGKPVFNESGELVCVKPFPSMPTHFWNDDGGIKYTKAYFAKLVRKGIADIILVIGISFLLDRNTV</sequence>
<dbReference type="AlphaFoldDB" id="A0AAN8XMQ1"/>
<keyword evidence="2" id="KW-1185">Reference proteome</keyword>
<evidence type="ECO:0000313" key="1">
    <source>
        <dbReference type="EMBL" id="KAK7084468.1"/>
    </source>
</evidence>
<dbReference type="Proteomes" id="UP001381693">
    <property type="component" value="Unassembled WGS sequence"/>
</dbReference>
<dbReference type="PANTHER" id="PTHR42921">
    <property type="entry name" value="ACETOACETYL-COA SYNTHETASE"/>
    <property type="match status" value="1"/>
</dbReference>
<reference evidence="1 2" key="1">
    <citation type="submission" date="2023-11" db="EMBL/GenBank/DDBJ databases">
        <title>Halocaridina rubra genome assembly.</title>
        <authorList>
            <person name="Smith C."/>
        </authorList>
    </citation>
    <scope>NUCLEOTIDE SEQUENCE [LARGE SCALE GENOMIC DNA]</scope>
    <source>
        <strain evidence="1">EP-1</strain>
        <tissue evidence="1">Whole</tissue>
    </source>
</reference>
<dbReference type="InterPro" id="IPR042099">
    <property type="entry name" value="ANL_N_sf"/>
</dbReference>
<comment type="caution">
    <text evidence="1">The sequence shown here is derived from an EMBL/GenBank/DDBJ whole genome shotgun (WGS) entry which is preliminary data.</text>
</comment>
<evidence type="ECO:0000313" key="2">
    <source>
        <dbReference type="Proteomes" id="UP001381693"/>
    </source>
</evidence>
<protein>
    <recommendedName>
        <fullName evidence="3">Acetoacetyl-CoA synthetase</fullName>
    </recommendedName>
</protein>
<gene>
    <name evidence="1" type="ORF">SK128_007241</name>
</gene>
<proteinExistence type="predicted"/>